<dbReference type="Proteomes" id="UP000178485">
    <property type="component" value="Chromosome i"/>
</dbReference>
<dbReference type="AlphaFoldDB" id="A0A1G4GAU2"/>
<evidence type="ECO:0000256" key="4">
    <source>
        <dbReference type="ARBA" id="ARBA00023315"/>
    </source>
</evidence>
<name>A0A1G4GAU2_9BACT</name>
<evidence type="ECO:0000313" key="7">
    <source>
        <dbReference type="Proteomes" id="UP000178485"/>
    </source>
</evidence>
<dbReference type="PANTHER" id="PTHR23416:SF23">
    <property type="entry name" value="ACETYLTRANSFERASE C18B11.09C-RELATED"/>
    <property type="match status" value="1"/>
</dbReference>
<proteinExistence type="inferred from homology"/>
<dbReference type="CDD" id="cd04647">
    <property type="entry name" value="LbH_MAT_like"/>
    <property type="match status" value="1"/>
</dbReference>
<gene>
    <name evidence="6" type="ORF">ING2E5A_2833</name>
</gene>
<protein>
    <submittedName>
        <fullName evidence="6">Putative acetyltransferase SH0499</fullName>
        <ecNumber evidence="6">2.3.1.-</ecNumber>
    </submittedName>
</protein>
<evidence type="ECO:0000313" key="6">
    <source>
        <dbReference type="EMBL" id="SCM59628.1"/>
    </source>
</evidence>
<keyword evidence="4 6" id="KW-0012">Acyltransferase</keyword>
<feature type="transmembrane region" description="Helical" evidence="5">
    <location>
        <begin position="20"/>
        <end position="41"/>
    </location>
</feature>
<evidence type="ECO:0000256" key="2">
    <source>
        <dbReference type="ARBA" id="ARBA00022679"/>
    </source>
</evidence>
<keyword evidence="7" id="KW-1185">Reference proteome</keyword>
<keyword evidence="5" id="KW-1133">Transmembrane helix</keyword>
<dbReference type="InterPro" id="IPR018357">
    <property type="entry name" value="Hexapep_transf_CS"/>
</dbReference>
<dbReference type="PROSITE" id="PS00101">
    <property type="entry name" value="HEXAPEP_TRANSFERASES"/>
    <property type="match status" value="1"/>
</dbReference>
<dbReference type="EMBL" id="LT608328">
    <property type="protein sequence ID" value="SCM59628.1"/>
    <property type="molecule type" value="Genomic_DNA"/>
</dbReference>
<evidence type="ECO:0000256" key="5">
    <source>
        <dbReference type="SAM" id="Phobius"/>
    </source>
</evidence>
<dbReference type="RefSeq" id="WP_071137887.1">
    <property type="nucleotide sequence ID" value="NZ_LT608328.1"/>
</dbReference>
<dbReference type="InterPro" id="IPR001451">
    <property type="entry name" value="Hexapep"/>
</dbReference>
<keyword evidence="3" id="KW-0677">Repeat</keyword>
<sequence length="185" mass="20448">MNIKEQSWREGKTKEMINEVLSGFFSLSFLKAIMASIAYYIHEHVIWRKKIKYQGDYRIHSRASIRNAQNIYLGNNVRITMDCCIWAEQNSKIIFGDNVLVGPGAKMFCGNHGAKLNGVPMVYQERTEKDITIGNDVWIGANSVITSGVNIGDGAIVAAGSVVTKDVPSNCIVGGIPAKVIKKRN</sequence>
<comment type="similarity">
    <text evidence="1">Belongs to the transferase hexapeptide repeat family.</text>
</comment>
<evidence type="ECO:0000256" key="3">
    <source>
        <dbReference type="ARBA" id="ARBA00022737"/>
    </source>
</evidence>
<organism evidence="6 7">
    <name type="scientific">Petrimonas mucosa</name>
    <dbReference type="NCBI Taxonomy" id="1642646"/>
    <lineage>
        <taxon>Bacteria</taxon>
        <taxon>Pseudomonadati</taxon>
        <taxon>Bacteroidota</taxon>
        <taxon>Bacteroidia</taxon>
        <taxon>Bacteroidales</taxon>
        <taxon>Dysgonomonadaceae</taxon>
        <taxon>Petrimonas</taxon>
    </lineage>
</organism>
<dbReference type="EC" id="2.3.1.-" evidence="6"/>
<keyword evidence="5" id="KW-0812">Transmembrane</keyword>
<accession>A0A1G4GAU2</accession>
<keyword evidence="5" id="KW-0472">Membrane</keyword>
<dbReference type="Gene3D" id="2.160.10.10">
    <property type="entry name" value="Hexapeptide repeat proteins"/>
    <property type="match status" value="1"/>
</dbReference>
<dbReference type="GO" id="GO:0008374">
    <property type="term" value="F:O-acyltransferase activity"/>
    <property type="evidence" value="ECO:0007669"/>
    <property type="project" value="TreeGrafter"/>
</dbReference>
<keyword evidence="2 6" id="KW-0808">Transferase</keyword>
<reference evidence="6 7" key="1">
    <citation type="submission" date="2016-08" db="EMBL/GenBank/DDBJ databases">
        <authorList>
            <person name="Seilhamer J.J."/>
        </authorList>
    </citation>
    <scope>NUCLEOTIDE SEQUENCE [LARGE SCALE GENOMIC DNA]</scope>
    <source>
        <strain evidence="6">ING2-E5A</strain>
    </source>
</reference>
<dbReference type="Pfam" id="PF14602">
    <property type="entry name" value="Hexapep_2"/>
    <property type="match status" value="1"/>
</dbReference>
<dbReference type="KEGG" id="pmuc:ING2E5A_2833"/>
<evidence type="ECO:0000256" key="1">
    <source>
        <dbReference type="ARBA" id="ARBA00007274"/>
    </source>
</evidence>
<dbReference type="STRING" id="1642646.ING2E5A_2833"/>
<dbReference type="InterPro" id="IPR051159">
    <property type="entry name" value="Hexapeptide_acetyltransf"/>
</dbReference>
<dbReference type="InterPro" id="IPR011004">
    <property type="entry name" value="Trimer_LpxA-like_sf"/>
</dbReference>
<dbReference type="PANTHER" id="PTHR23416">
    <property type="entry name" value="SIALIC ACID SYNTHASE-RELATED"/>
    <property type="match status" value="1"/>
</dbReference>
<dbReference type="SUPFAM" id="SSF51161">
    <property type="entry name" value="Trimeric LpxA-like enzymes"/>
    <property type="match status" value="1"/>
</dbReference>